<protein>
    <submittedName>
        <fullName evidence="1">Uncharacterized protein</fullName>
    </submittedName>
</protein>
<dbReference type="RefSeq" id="WP_093051514.1">
    <property type="nucleotide sequence ID" value="NZ_FOGT01000007.1"/>
</dbReference>
<keyword evidence="2" id="KW-1185">Reference proteome</keyword>
<dbReference type="Proteomes" id="UP000198571">
    <property type="component" value="Unassembled WGS sequence"/>
</dbReference>
<dbReference type="OrthoDB" id="1258529at2"/>
<accession>A0A1H9UDN6</accession>
<reference evidence="2" key="1">
    <citation type="submission" date="2016-10" db="EMBL/GenBank/DDBJ databases">
        <authorList>
            <person name="Varghese N."/>
            <person name="Submissions S."/>
        </authorList>
    </citation>
    <scope>NUCLEOTIDE SEQUENCE [LARGE SCALE GENOMIC DNA]</scope>
    <source>
        <strain evidence="2">S9</strain>
    </source>
</reference>
<evidence type="ECO:0000313" key="2">
    <source>
        <dbReference type="Proteomes" id="UP000198571"/>
    </source>
</evidence>
<name>A0A1H9UDN6_9BACI</name>
<dbReference type="AlphaFoldDB" id="A0A1H9UDN6"/>
<dbReference type="EMBL" id="FOGT01000007">
    <property type="protein sequence ID" value="SES07556.1"/>
    <property type="molecule type" value="Genomic_DNA"/>
</dbReference>
<gene>
    <name evidence="1" type="ORF">SAMN05518684_107150</name>
</gene>
<evidence type="ECO:0000313" key="1">
    <source>
        <dbReference type="EMBL" id="SES07556.1"/>
    </source>
</evidence>
<sequence length="130" mass="15433">MNKFKRVYIKEELVALTGDHRSAIILNQLIYWSERVRDIEEFIEEEKHRDGCSRELTKGWFAKTSEELAKETLTHMAPATMRRYLKKLVIGGWLNERPNPIDKRDHTKQYRVSIANIQKDLQKLGYTLQD</sequence>
<organism evidence="1 2">
    <name type="scientific">Salipaludibacillus aurantiacus</name>
    <dbReference type="NCBI Taxonomy" id="1601833"/>
    <lineage>
        <taxon>Bacteria</taxon>
        <taxon>Bacillati</taxon>
        <taxon>Bacillota</taxon>
        <taxon>Bacilli</taxon>
        <taxon>Bacillales</taxon>
        <taxon>Bacillaceae</taxon>
    </lineage>
</organism>
<proteinExistence type="predicted"/>